<comment type="caution">
    <text evidence="2">The sequence shown here is derived from an EMBL/GenBank/DDBJ whole genome shotgun (WGS) entry which is preliminary data.</text>
</comment>
<proteinExistence type="predicted"/>
<organism evidence="2 3">
    <name type="scientific">Streptomyces gardneri</name>
    <dbReference type="NCBI Taxonomy" id="66892"/>
    <lineage>
        <taxon>Bacteria</taxon>
        <taxon>Bacillati</taxon>
        <taxon>Actinomycetota</taxon>
        <taxon>Actinomycetes</taxon>
        <taxon>Kitasatosporales</taxon>
        <taxon>Streptomycetaceae</taxon>
        <taxon>Streptomyces</taxon>
    </lineage>
</organism>
<evidence type="ECO:0000313" key="2">
    <source>
        <dbReference type="EMBL" id="GEB58592.1"/>
    </source>
</evidence>
<reference evidence="2 3" key="1">
    <citation type="submission" date="2019-06" db="EMBL/GenBank/DDBJ databases">
        <title>Whole genome shotgun sequence of Streptomyces gardneri NBRC 12865.</title>
        <authorList>
            <person name="Hosoyama A."/>
            <person name="Uohara A."/>
            <person name="Ohji S."/>
            <person name="Ichikawa N."/>
        </authorList>
    </citation>
    <scope>NUCLEOTIDE SEQUENCE [LARGE SCALE GENOMIC DNA]</scope>
    <source>
        <strain evidence="2 3">NBRC 12865</strain>
    </source>
</reference>
<sequence length="227" mass="23225">MRESAMQKFDTPTLVSVVLDIPAGRIRTIAADRTDTTVEVLPLDASKSRDVKAAEETGIAYADGVLRVEAPDAKNRVLGSSGSVEVTVRVPAGSHVQATSASAELLGEGRLGDVTFESSNGAVKLDETASARLALLAGDITVGRLGGPGEITTEKGDIHIAEAVHGVVTLRTVSGDVTVGAAHGVSVGLDAGTTLGRIHNALQNTDGAPALTIRATTTHGDIFARSL</sequence>
<name>A0A4Y3RLM6_9ACTN</name>
<gene>
    <name evidence="2" type="ORF">SGA01_41970</name>
</gene>
<accession>A0A4Y3RLM6</accession>
<protein>
    <recommendedName>
        <fullName evidence="1">DUF4097 domain-containing protein</fullName>
    </recommendedName>
</protein>
<dbReference type="EMBL" id="BJMN01000027">
    <property type="protein sequence ID" value="GEB58592.1"/>
    <property type="molecule type" value="Genomic_DNA"/>
</dbReference>
<keyword evidence="3" id="KW-1185">Reference proteome</keyword>
<evidence type="ECO:0000259" key="1">
    <source>
        <dbReference type="Pfam" id="PF13349"/>
    </source>
</evidence>
<feature type="domain" description="DUF4097" evidence="1">
    <location>
        <begin position="74"/>
        <end position="222"/>
    </location>
</feature>
<dbReference type="Pfam" id="PF13349">
    <property type="entry name" value="DUF4097"/>
    <property type="match status" value="1"/>
</dbReference>
<evidence type="ECO:0000313" key="3">
    <source>
        <dbReference type="Proteomes" id="UP000315226"/>
    </source>
</evidence>
<dbReference type="AlphaFoldDB" id="A0A4Y3RLM6"/>
<dbReference type="InterPro" id="IPR025164">
    <property type="entry name" value="Toastrack_DUF4097"/>
</dbReference>
<dbReference type="Proteomes" id="UP000315226">
    <property type="component" value="Unassembled WGS sequence"/>
</dbReference>